<dbReference type="Gene3D" id="3.15.10.30">
    <property type="entry name" value="Haemolymph juvenile hormone binding protein"/>
    <property type="match status" value="1"/>
</dbReference>
<name>A0ABN7AGC6_9HEMI</name>
<dbReference type="InterPro" id="IPR010562">
    <property type="entry name" value="Haemolymph_juvenile_hormone-bd"/>
</dbReference>
<sequence>MCCYVLTVNDQYDELIKNFLLLVKQELTVHDPQPIDSIEDQHIQADNIDLFLSQTDTQVSKFSENILAHGGCAIVPYDVQTRIVMTIPETIVSGKYSIRGSALGRKVTGSGDMTITIDNLNVIANGSFVQPDSSLQLDSLILGWDANDLKVHFTGLSVEGIAPDQLDEFARSIMVTAIGGKKDKIVALASVYIQSTINEEIAGKPLTEVIAWIKSLIH</sequence>
<evidence type="ECO:0000313" key="2">
    <source>
        <dbReference type="Proteomes" id="UP001307889"/>
    </source>
</evidence>
<dbReference type="EMBL" id="AP028910">
    <property type="protein sequence ID" value="BES90317.1"/>
    <property type="molecule type" value="Genomic_DNA"/>
</dbReference>
<dbReference type="Pfam" id="PF06585">
    <property type="entry name" value="JHBP"/>
    <property type="match status" value="1"/>
</dbReference>
<protein>
    <recommendedName>
        <fullName evidence="3">Lipid-binding serum glycoprotein N-terminal domain-containing protein</fullName>
    </recommendedName>
</protein>
<evidence type="ECO:0000313" key="1">
    <source>
        <dbReference type="EMBL" id="BES90317.1"/>
    </source>
</evidence>
<dbReference type="Proteomes" id="UP001307889">
    <property type="component" value="Chromosome 2"/>
</dbReference>
<gene>
    <name evidence="1" type="ORF">NTJ_03125</name>
</gene>
<evidence type="ECO:0008006" key="3">
    <source>
        <dbReference type="Google" id="ProtNLM"/>
    </source>
</evidence>
<keyword evidence="2" id="KW-1185">Reference proteome</keyword>
<accession>A0ABN7AGC6</accession>
<proteinExistence type="predicted"/>
<dbReference type="InterPro" id="IPR038606">
    <property type="entry name" value="To_sf"/>
</dbReference>
<organism evidence="1 2">
    <name type="scientific">Nesidiocoris tenuis</name>
    <dbReference type="NCBI Taxonomy" id="355587"/>
    <lineage>
        <taxon>Eukaryota</taxon>
        <taxon>Metazoa</taxon>
        <taxon>Ecdysozoa</taxon>
        <taxon>Arthropoda</taxon>
        <taxon>Hexapoda</taxon>
        <taxon>Insecta</taxon>
        <taxon>Pterygota</taxon>
        <taxon>Neoptera</taxon>
        <taxon>Paraneoptera</taxon>
        <taxon>Hemiptera</taxon>
        <taxon>Heteroptera</taxon>
        <taxon>Panheteroptera</taxon>
        <taxon>Cimicomorpha</taxon>
        <taxon>Miridae</taxon>
        <taxon>Dicyphina</taxon>
        <taxon>Nesidiocoris</taxon>
    </lineage>
</organism>
<reference evidence="1 2" key="1">
    <citation type="submission" date="2023-09" db="EMBL/GenBank/DDBJ databases">
        <title>Nesidiocoris tenuis whole genome shotgun sequence.</title>
        <authorList>
            <person name="Shibata T."/>
            <person name="Shimoda M."/>
            <person name="Kobayashi T."/>
            <person name="Uehara T."/>
        </authorList>
    </citation>
    <scope>NUCLEOTIDE SEQUENCE [LARGE SCALE GENOMIC DNA]</scope>
    <source>
        <strain evidence="1 2">Japan</strain>
    </source>
</reference>